<dbReference type="PANTHER" id="PTHR43179:SF7">
    <property type="entry name" value="RHAMNOSYLTRANSFERASE WBBL"/>
    <property type="match status" value="1"/>
</dbReference>
<keyword evidence="2" id="KW-0808">Transferase</keyword>
<dbReference type="EMBL" id="CP000091">
    <property type="protein sequence ID" value="AAZ64694.1"/>
    <property type="molecule type" value="Genomic_DNA"/>
</dbReference>
<proteinExistence type="predicted"/>
<dbReference type="OrthoDB" id="9771846at2"/>
<protein>
    <submittedName>
        <fullName evidence="2">Glycosyl transferase, family 2</fullName>
    </submittedName>
</protein>
<dbReference type="AlphaFoldDB" id="Q46Q90"/>
<evidence type="ECO:0000259" key="1">
    <source>
        <dbReference type="Pfam" id="PF00535"/>
    </source>
</evidence>
<dbReference type="InterPro" id="IPR001173">
    <property type="entry name" value="Glyco_trans_2-like"/>
</dbReference>
<dbReference type="HOGENOM" id="CLU_023845_0_5_4"/>
<reference evidence="2" key="1">
    <citation type="submission" date="2005-08" db="EMBL/GenBank/DDBJ databases">
        <title>Complete sequence of chromosome 2 of Ralstonia eutropha JMP134.</title>
        <authorList>
            <person name="Copeland A."/>
            <person name="Lucas S."/>
            <person name="Lapidus A."/>
            <person name="Barry K."/>
            <person name="Detter J.C."/>
            <person name="Glavina T."/>
            <person name="Hammon N."/>
            <person name="Israni S."/>
            <person name="Pitluck S."/>
            <person name="Goltsman E."/>
            <person name="Martinez M."/>
            <person name="Schmutz J."/>
            <person name="Larimer F."/>
            <person name="Land M."/>
            <person name="Lykidis A."/>
            <person name="Richardson P."/>
        </authorList>
    </citation>
    <scope>NUCLEOTIDE SEQUENCE [LARGE SCALE GENOMIC DNA]</scope>
    <source>
        <strain evidence="2">JMP134</strain>
    </source>
</reference>
<name>Q46Q90_CUPPJ</name>
<dbReference type="CDD" id="cd04186">
    <property type="entry name" value="GT_2_like_c"/>
    <property type="match status" value="1"/>
</dbReference>
<dbReference type="PANTHER" id="PTHR43179">
    <property type="entry name" value="RHAMNOSYLTRANSFERASE WBBL"/>
    <property type="match status" value="1"/>
</dbReference>
<dbReference type="KEGG" id="reu:Reut_B5349"/>
<dbReference type="InterPro" id="IPR029044">
    <property type="entry name" value="Nucleotide-diphossugar_trans"/>
</dbReference>
<dbReference type="GO" id="GO:0016740">
    <property type="term" value="F:transferase activity"/>
    <property type="evidence" value="ECO:0007669"/>
    <property type="project" value="UniProtKB-KW"/>
</dbReference>
<evidence type="ECO:0000313" key="2">
    <source>
        <dbReference type="EMBL" id="AAZ64694.1"/>
    </source>
</evidence>
<dbReference type="SUPFAM" id="SSF53448">
    <property type="entry name" value="Nucleotide-diphospho-sugar transferases"/>
    <property type="match status" value="1"/>
</dbReference>
<sequence length="314" mass="35118">MLDIVLVNWNSRGQLSDAIESIMQYHGGLVESVIIVDNASSDDSLSLAKASATNSPFDVKVIVNTSNRGFGAACNQGAALARAEFVLFLNPDARIFAESLLRPLTYLREPGAADVGIVGVSLVDEKNQVSRSCSRFPTMASFFANATGLNRLPGLRRWTQAMVEWPHDSNRQVDQVIGAFFLMRRDLFVALRGFDERFFVYFEEVDLSLRARQAGFRSMYIADVQAYHAGGGTSQQVKGHRLFYSLRSRLLYGFKHFKRIPAWTLVFVTLCLEPLSRIGFSLIAGRVDDARNTWMAYRMLIADLGDILMRASRP</sequence>
<accession>Q46Q90</accession>
<dbReference type="Gene3D" id="3.90.550.10">
    <property type="entry name" value="Spore Coat Polysaccharide Biosynthesis Protein SpsA, Chain A"/>
    <property type="match status" value="1"/>
</dbReference>
<dbReference type="CAZy" id="GT2">
    <property type="family name" value="Glycosyltransferase Family 2"/>
</dbReference>
<feature type="domain" description="Glycosyltransferase 2-like" evidence="1">
    <location>
        <begin position="4"/>
        <end position="126"/>
    </location>
</feature>
<dbReference type="STRING" id="264198.Reut_B5349"/>
<organism evidence="2">
    <name type="scientific">Cupriavidus pinatubonensis (strain JMP 134 / LMG 1197)</name>
    <name type="common">Cupriavidus necator (strain JMP 134)</name>
    <dbReference type="NCBI Taxonomy" id="264198"/>
    <lineage>
        <taxon>Bacteria</taxon>
        <taxon>Pseudomonadati</taxon>
        <taxon>Pseudomonadota</taxon>
        <taxon>Betaproteobacteria</taxon>
        <taxon>Burkholderiales</taxon>
        <taxon>Burkholderiaceae</taxon>
        <taxon>Cupriavidus</taxon>
    </lineage>
</organism>
<dbReference type="eggNOG" id="COG1216">
    <property type="taxonomic scope" value="Bacteria"/>
</dbReference>
<dbReference type="Pfam" id="PF00535">
    <property type="entry name" value="Glycos_transf_2"/>
    <property type="match status" value="1"/>
</dbReference>
<gene>
    <name evidence="2" type="ordered locus">Reut_B5349</name>
</gene>